<evidence type="ECO:0000256" key="1">
    <source>
        <dbReference type="SAM" id="MobiDB-lite"/>
    </source>
</evidence>
<organism evidence="2 3">
    <name type="scientific">Streptomyces shaanxiensis</name>
    <dbReference type="NCBI Taxonomy" id="653357"/>
    <lineage>
        <taxon>Bacteria</taxon>
        <taxon>Bacillati</taxon>
        <taxon>Actinomycetota</taxon>
        <taxon>Actinomycetes</taxon>
        <taxon>Kitasatosporales</taxon>
        <taxon>Streptomycetaceae</taxon>
        <taxon>Streptomyces</taxon>
    </lineage>
</organism>
<evidence type="ECO:0000313" key="3">
    <source>
        <dbReference type="Proteomes" id="UP001499984"/>
    </source>
</evidence>
<comment type="caution">
    <text evidence="2">The sequence shown here is derived from an EMBL/GenBank/DDBJ whole genome shotgun (WGS) entry which is preliminary data.</text>
</comment>
<dbReference type="EMBL" id="BAAAZY010000007">
    <property type="protein sequence ID" value="GAA4049882.1"/>
    <property type="molecule type" value="Genomic_DNA"/>
</dbReference>
<proteinExistence type="predicted"/>
<protein>
    <recommendedName>
        <fullName evidence="4">Secreted protein</fullName>
    </recommendedName>
</protein>
<accession>A0ABP7USK7</accession>
<sequence>MRLRLMRTLLFAGSLVRGRSASFRISNTDRDFGRNVESNHLRVNGPRSHNSNHGTRVPAALSTPFIHSARGASLPILK</sequence>
<reference evidence="3" key="1">
    <citation type="journal article" date="2019" name="Int. J. Syst. Evol. Microbiol.">
        <title>The Global Catalogue of Microorganisms (GCM) 10K type strain sequencing project: providing services to taxonomists for standard genome sequencing and annotation.</title>
        <authorList>
            <consortium name="The Broad Institute Genomics Platform"/>
            <consortium name="The Broad Institute Genome Sequencing Center for Infectious Disease"/>
            <person name="Wu L."/>
            <person name="Ma J."/>
        </authorList>
    </citation>
    <scope>NUCLEOTIDE SEQUENCE [LARGE SCALE GENOMIC DNA]</scope>
    <source>
        <strain evidence="3">JCM 16925</strain>
    </source>
</reference>
<dbReference type="Proteomes" id="UP001499984">
    <property type="component" value="Unassembled WGS sequence"/>
</dbReference>
<evidence type="ECO:0008006" key="4">
    <source>
        <dbReference type="Google" id="ProtNLM"/>
    </source>
</evidence>
<evidence type="ECO:0000313" key="2">
    <source>
        <dbReference type="EMBL" id="GAA4049882.1"/>
    </source>
</evidence>
<feature type="region of interest" description="Disordered" evidence="1">
    <location>
        <begin position="41"/>
        <end position="62"/>
    </location>
</feature>
<name>A0ABP7USK7_9ACTN</name>
<keyword evidence="3" id="KW-1185">Reference proteome</keyword>
<gene>
    <name evidence="2" type="ORF">GCM10022233_20300</name>
</gene>